<feature type="compositionally biased region" description="Basic residues" evidence="1">
    <location>
        <begin position="183"/>
        <end position="195"/>
    </location>
</feature>
<keyword evidence="3" id="KW-1185">Reference proteome</keyword>
<evidence type="ECO:0000313" key="3">
    <source>
        <dbReference type="Proteomes" id="UP000515512"/>
    </source>
</evidence>
<proteinExistence type="predicted"/>
<accession>A0A7D6ZHY2</accession>
<feature type="compositionally biased region" description="Basic and acidic residues" evidence="1">
    <location>
        <begin position="1"/>
        <end position="20"/>
    </location>
</feature>
<protein>
    <submittedName>
        <fullName evidence="2">AAA family ATPase</fullName>
    </submittedName>
</protein>
<evidence type="ECO:0000313" key="2">
    <source>
        <dbReference type="EMBL" id="QLY34038.1"/>
    </source>
</evidence>
<feature type="compositionally biased region" description="Basic residues" evidence="1">
    <location>
        <begin position="33"/>
        <end position="70"/>
    </location>
</feature>
<feature type="region of interest" description="Disordered" evidence="1">
    <location>
        <begin position="1"/>
        <end position="212"/>
    </location>
</feature>
<dbReference type="Gene3D" id="3.40.50.300">
    <property type="entry name" value="P-loop containing nucleotide triphosphate hydrolases"/>
    <property type="match status" value="1"/>
</dbReference>
<sequence length="390" mass="44728">MVHDPADRECLLQPRHERNRLPRSHSPAALLRHERRRRRQLRRHRRGHRPRDRPRLRRPGLQIRRRRQHGRLVDRVRPHRIRQAHNGSHQPVQRLLPQGPLRRPQGQRRVHHRREHRRPRRPLHRPGGVQDLPRRQGAPGHRRPHRPPARLLRLGPGVAHQGPQGRSHPPPRRGPALPARIPLQRRHPQPRHLPRSLRGPAGRLPLPGPGGAREDLVTPAVYLITGIQAAGKSTVAQALAERLPRTAHVRGDAFRRFVVNGREEMRPDPPEEALVQLRLRYQLAARTADAYADNGFTAVVQDVVLGDYLPWFAERIRTRPRYVVVLAPRPEVVAAREAGRAKKAYGSYTVEDLDTGLHSTTPRIGLWLDTSDLTVDETVNAILDQARPMP</sequence>
<reference evidence="2 3" key="1">
    <citation type="submission" date="2020-07" db="EMBL/GenBank/DDBJ databases">
        <authorList>
            <person name="Zhuang K."/>
            <person name="Ran Y."/>
        </authorList>
    </citation>
    <scope>NUCLEOTIDE SEQUENCE [LARGE SCALE GENOMIC DNA]</scope>
    <source>
        <strain evidence="2 3">WCH-YHL-001</strain>
    </source>
</reference>
<name>A0A7D6ZHY2_9NOCA</name>
<gene>
    <name evidence="2" type="ORF">H0264_01115</name>
</gene>
<dbReference type="InterPro" id="IPR027417">
    <property type="entry name" value="P-loop_NTPase"/>
</dbReference>
<evidence type="ECO:0000256" key="1">
    <source>
        <dbReference type="SAM" id="MobiDB-lite"/>
    </source>
</evidence>
<feature type="compositionally biased region" description="Low complexity" evidence="1">
    <location>
        <begin position="196"/>
        <end position="205"/>
    </location>
</feature>
<dbReference type="Proteomes" id="UP000515512">
    <property type="component" value="Chromosome"/>
</dbReference>
<dbReference type="Pfam" id="PF13671">
    <property type="entry name" value="AAA_33"/>
    <property type="match status" value="1"/>
</dbReference>
<dbReference type="AlphaFoldDB" id="A0A7D6ZHY2"/>
<dbReference type="SUPFAM" id="SSF52540">
    <property type="entry name" value="P-loop containing nucleoside triphosphate hydrolases"/>
    <property type="match status" value="1"/>
</dbReference>
<feature type="compositionally biased region" description="Basic residues" evidence="1">
    <location>
        <begin position="105"/>
        <end position="124"/>
    </location>
</feature>
<organism evidence="2 3">
    <name type="scientific">Nocardia huaxiensis</name>
    <dbReference type="NCBI Taxonomy" id="2755382"/>
    <lineage>
        <taxon>Bacteria</taxon>
        <taxon>Bacillati</taxon>
        <taxon>Actinomycetota</taxon>
        <taxon>Actinomycetes</taxon>
        <taxon>Mycobacteriales</taxon>
        <taxon>Nocardiaceae</taxon>
        <taxon>Nocardia</taxon>
    </lineage>
</organism>
<dbReference type="EMBL" id="CP059399">
    <property type="protein sequence ID" value="QLY34038.1"/>
    <property type="molecule type" value="Genomic_DNA"/>
</dbReference>
<dbReference type="KEGG" id="nhu:H0264_01115"/>
<feature type="compositionally biased region" description="Low complexity" evidence="1">
    <location>
        <begin position="90"/>
        <end position="104"/>
    </location>
</feature>